<dbReference type="InterPro" id="IPR036390">
    <property type="entry name" value="WH_DNA-bd_sf"/>
</dbReference>
<evidence type="ECO:0000256" key="1">
    <source>
        <dbReference type="ARBA" id="ARBA00005384"/>
    </source>
</evidence>
<name>A0A4R0XCV0_9BURK</name>
<dbReference type="Gene3D" id="3.40.640.10">
    <property type="entry name" value="Type I PLP-dependent aspartate aminotransferase-like (Major domain)"/>
    <property type="match status" value="1"/>
</dbReference>
<keyword evidence="5" id="KW-0804">Transcription</keyword>
<dbReference type="AlphaFoldDB" id="A0A4R0XCV0"/>
<keyword evidence="2" id="KW-0663">Pyridoxal phosphate</keyword>
<dbReference type="Proteomes" id="UP000294200">
    <property type="component" value="Unassembled WGS sequence"/>
</dbReference>
<evidence type="ECO:0000259" key="6">
    <source>
        <dbReference type="PROSITE" id="PS50949"/>
    </source>
</evidence>
<dbReference type="GO" id="GO:0003700">
    <property type="term" value="F:DNA-binding transcription factor activity"/>
    <property type="evidence" value="ECO:0007669"/>
    <property type="project" value="InterPro"/>
</dbReference>
<gene>
    <name evidence="7" type="ORF">BZM27_33060</name>
</gene>
<evidence type="ECO:0000313" key="8">
    <source>
        <dbReference type="Proteomes" id="UP000294200"/>
    </source>
</evidence>
<dbReference type="Pfam" id="PF00392">
    <property type="entry name" value="GntR"/>
    <property type="match status" value="1"/>
</dbReference>
<dbReference type="PROSITE" id="PS50949">
    <property type="entry name" value="HTH_GNTR"/>
    <property type="match status" value="1"/>
</dbReference>
<dbReference type="InterPro" id="IPR051446">
    <property type="entry name" value="HTH_trans_reg/aminotransferase"/>
</dbReference>
<evidence type="ECO:0000256" key="2">
    <source>
        <dbReference type="ARBA" id="ARBA00022898"/>
    </source>
</evidence>
<dbReference type="SMART" id="SM00345">
    <property type="entry name" value="HTH_GNTR"/>
    <property type="match status" value="1"/>
</dbReference>
<evidence type="ECO:0000256" key="5">
    <source>
        <dbReference type="ARBA" id="ARBA00023163"/>
    </source>
</evidence>
<organism evidence="7 8">
    <name type="scientific">Paraburkholderia steynii</name>
    <dbReference type="NCBI Taxonomy" id="1245441"/>
    <lineage>
        <taxon>Bacteria</taxon>
        <taxon>Pseudomonadati</taxon>
        <taxon>Pseudomonadota</taxon>
        <taxon>Betaproteobacteria</taxon>
        <taxon>Burkholderiales</taxon>
        <taxon>Burkholderiaceae</taxon>
        <taxon>Paraburkholderia</taxon>
    </lineage>
</organism>
<comment type="caution">
    <text evidence="7">The sequence shown here is derived from an EMBL/GenBank/DDBJ whole genome shotgun (WGS) entry which is preliminary data.</text>
</comment>
<dbReference type="PANTHER" id="PTHR46577">
    <property type="entry name" value="HTH-TYPE TRANSCRIPTIONAL REGULATORY PROTEIN GABR"/>
    <property type="match status" value="1"/>
</dbReference>
<keyword evidence="8" id="KW-1185">Reference proteome</keyword>
<evidence type="ECO:0000256" key="4">
    <source>
        <dbReference type="ARBA" id="ARBA00023125"/>
    </source>
</evidence>
<dbReference type="Pfam" id="PF00155">
    <property type="entry name" value="Aminotran_1_2"/>
    <property type="match status" value="1"/>
</dbReference>
<dbReference type="InterPro" id="IPR036388">
    <property type="entry name" value="WH-like_DNA-bd_sf"/>
</dbReference>
<evidence type="ECO:0000256" key="3">
    <source>
        <dbReference type="ARBA" id="ARBA00023015"/>
    </source>
</evidence>
<dbReference type="SUPFAM" id="SSF46785">
    <property type="entry name" value="Winged helix' DNA-binding domain"/>
    <property type="match status" value="1"/>
</dbReference>
<dbReference type="PANTHER" id="PTHR46577:SF1">
    <property type="entry name" value="HTH-TYPE TRANSCRIPTIONAL REGULATORY PROTEIN GABR"/>
    <property type="match status" value="1"/>
</dbReference>
<dbReference type="EMBL" id="MWML01000161">
    <property type="protein sequence ID" value="TCG05540.1"/>
    <property type="molecule type" value="Genomic_DNA"/>
</dbReference>
<feature type="domain" description="HTH gntR-type" evidence="6">
    <location>
        <begin position="21"/>
        <end position="89"/>
    </location>
</feature>
<dbReference type="Gene3D" id="1.10.10.10">
    <property type="entry name" value="Winged helix-like DNA-binding domain superfamily/Winged helix DNA-binding domain"/>
    <property type="match status" value="1"/>
</dbReference>
<dbReference type="CDD" id="cd00609">
    <property type="entry name" value="AAT_like"/>
    <property type="match status" value="1"/>
</dbReference>
<protein>
    <submittedName>
        <fullName evidence="7">DNA-binding protein</fullName>
    </submittedName>
</protein>
<dbReference type="CDD" id="cd07377">
    <property type="entry name" value="WHTH_GntR"/>
    <property type="match status" value="1"/>
</dbReference>
<dbReference type="SUPFAM" id="SSF53383">
    <property type="entry name" value="PLP-dependent transferases"/>
    <property type="match status" value="1"/>
</dbReference>
<dbReference type="InterPro" id="IPR015421">
    <property type="entry name" value="PyrdxlP-dep_Trfase_major"/>
</dbReference>
<dbReference type="GO" id="GO:0003677">
    <property type="term" value="F:DNA binding"/>
    <property type="evidence" value="ECO:0007669"/>
    <property type="project" value="UniProtKB-KW"/>
</dbReference>
<dbReference type="InterPro" id="IPR004839">
    <property type="entry name" value="Aminotransferase_I/II_large"/>
</dbReference>
<reference evidence="7 8" key="1">
    <citation type="submission" date="2017-02" db="EMBL/GenBank/DDBJ databases">
        <title>Paraburkholderia sophoroidis sp. nov. and Paraburkholderia steynii sp. nov. rhizobial symbionts of the fynbos legume Hypocalyptus sophoroides.</title>
        <authorList>
            <person name="Steenkamp E.T."/>
            <person name="Beukes C.W."/>
            <person name="Van Zyl E."/>
            <person name="Avontuur J."/>
            <person name="Chan W.Y."/>
            <person name="Hassen A."/>
            <person name="Palmer M."/>
            <person name="Mthombeni L."/>
            <person name="Phalane F."/>
            <person name="Sereme K."/>
            <person name="Venter S.N."/>
        </authorList>
    </citation>
    <scope>NUCLEOTIDE SEQUENCE [LARGE SCALE GENOMIC DNA]</scope>
    <source>
        <strain evidence="7 8">HC1.1ba</strain>
    </source>
</reference>
<dbReference type="InterPro" id="IPR000524">
    <property type="entry name" value="Tscrpt_reg_HTH_GntR"/>
</dbReference>
<dbReference type="InterPro" id="IPR015424">
    <property type="entry name" value="PyrdxlP-dep_Trfase"/>
</dbReference>
<proteinExistence type="inferred from homology"/>
<evidence type="ECO:0000313" key="7">
    <source>
        <dbReference type="EMBL" id="TCG05540.1"/>
    </source>
</evidence>
<dbReference type="GO" id="GO:0030170">
    <property type="term" value="F:pyridoxal phosphate binding"/>
    <property type="evidence" value="ECO:0007669"/>
    <property type="project" value="InterPro"/>
</dbReference>
<dbReference type="PRINTS" id="PR00035">
    <property type="entry name" value="HTHGNTR"/>
</dbReference>
<keyword evidence="4 7" id="KW-0238">DNA-binding</keyword>
<comment type="similarity">
    <text evidence="1">In the C-terminal section; belongs to the class-I pyridoxal-phosphate-dependent aminotransferase family.</text>
</comment>
<accession>A0A4R0XCV0</accession>
<sequence>MSKRKGSVDAPVLGAIDKSAGRVGEQLARMLREAISTEKLKPGERLPSTRALAISLDVARGTVTEAFGQLISEGYLEARIGAGTLVSRAWKEPEWRTRPPAFQSSPGGASSLPNTVARYAAAARALRAMPAVPFSIAVPKGDVALDDTWRRLSNKIRATQAAAPTTYGDPAGLSSLREAVADYVRKSRAVTCTAANVIITSGTQQGLYLASRVLLRAGDVAWAENPAYPGLTAVLADSQADLFRLPVDSSGMDLAHGISKFPPARAVFVTPSHQYPLGMPLSMPRRAALLTWARENDAWIVEDDYDSELRYAGHPFPSMQGLDPARVIYLGTYSKVLAPSLRLGYAVVPDPLVDAFAGARALIDRHSPIADQHVISAFMRDGHFETHVRRIRRIYAQRRAMLLDELGRQIPAVEIQPSDQGMHIVAWLPEGTDDCLIAEMAYMAGIAVRAITPMYEGPSPRPGLMLGFGGFSESQLREGVAKLKAILDQYS</sequence>
<keyword evidence="3" id="KW-0805">Transcription regulation</keyword>